<organism evidence="7 8">
    <name type="scientific">Thiohalocapsa marina</name>
    <dbReference type="NCBI Taxonomy" id="424902"/>
    <lineage>
        <taxon>Bacteria</taxon>
        <taxon>Pseudomonadati</taxon>
        <taxon>Pseudomonadota</taxon>
        <taxon>Gammaproteobacteria</taxon>
        <taxon>Chromatiales</taxon>
        <taxon>Chromatiaceae</taxon>
        <taxon>Thiohalocapsa</taxon>
    </lineage>
</organism>
<evidence type="ECO:0000313" key="7">
    <source>
        <dbReference type="EMBL" id="KAA6182528.1"/>
    </source>
</evidence>
<dbReference type="PANTHER" id="PTHR43701">
    <property type="entry name" value="MEMBRANE TRANSPORTER PROTEIN MJ0441-RELATED"/>
    <property type="match status" value="1"/>
</dbReference>
<dbReference type="EMBL" id="VWXX01000045">
    <property type="protein sequence ID" value="KAA6182528.1"/>
    <property type="molecule type" value="Genomic_DNA"/>
</dbReference>
<keyword evidence="5 6" id="KW-0472">Membrane</keyword>
<name>A0A5M8FCD7_9GAMM</name>
<sequence length="304" mass="31917">MVREAVLTLGQVYSWHRRRLHLWLVAVASVLALIILHDLEPEWALLPNFLEGMAAETLLAVFLGALVCEYIDSSLGMGYGTTLTPLLLLAGFEPLQIVPAVLFSELLTGITAGALHHHDGNLNLLRDTQARRTVLLLSLLSAAGALTAVTLAISIPKFWLSVAIVTIVLTMGVLILATRRRRIPYRAGNVVAVGLVAAFNKGLSGGGYGPLATAGQIISGLPAKQAVAITCIAEAFTCLVGLAGYLWLTGGLDWSLATPLALGALLSVPVATLTVKRLPESSIRTAVGLVTLALGLVSLAKLIG</sequence>
<keyword evidence="3 6" id="KW-0812">Transmembrane</keyword>
<comment type="caution">
    <text evidence="7">The sequence shown here is derived from an EMBL/GenBank/DDBJ whole genome shotgun (WGS) entry which is preliminary data.</text>
</comment>
<dbReference type="RefSeq" id="WP_150094759.1">
    <property type="nucleotide sequence ID" value="NZ_JBFUOH010000064.1"/>
</dbReference>
<feature type="transmembrane region" description="Helical" evidence="6">
    <location>
        <begin position="49"/>
        <end position="68"/>
    </location>
</feature>
<evidence type="ECO:0000256" key="1">
    <source>
        <dbReference type="ARBA" id="ARBA00004141"/>
    </source>
</evidence>
<protein>
    <recommendedName>
        <fullName evidence="6">Probable membrane transporter protein</fullName>
    </recommendedName>
</protein>
<dbReference type="GO" id="GO:0005886">
    <property type="term" value="C:plasma membrane"/>
    <property type="evidence" value="ECO:0007669"/>
    <property type="project" value="UniProtKB-SubCell"/>
</dbReference>
<evidence type="ECO:0000256" key="5">
    <source>
        <dbReference type="ARBA" id="ARBA00023136"/>
    </source>
</evidence>
<feature type="transmembrane region" description="Helical" evidence="6">
    <location>
        <begin position="254"/>
        <end position="273"/>
    </location>
</feature>
<gene>
    <name evidence="7" type="ORF">F2Q65_17825</name>
</gene>
<feature type="transmembrane region" description="Helical" evidence="6">
    <location>
        <begin position="159"/>
        <end position="177"/>
    </location>
</feature>
<comment type="subcellular location">
    <subcellularLocation>
        <location evidence="6">Cell membrane</location>
        <topology evidence="6">Multi-pass membrane protein</topology>
    </subcellularLocation>
    <subcellularLocation>
        <location evidence="1">Membrane</location>
        <topology evidence="1">Multi-pass membrane protein</topology>
    </subcellularLocation>
</comment>
<dbReference type="InterPro" id="IPR051598">
    <property type="entry name" value="TSUP/Inactive_protease-like"/>
</dbReference>
<evidence type="ECO:0000256" key="4">
    <source>
        <dbReference type="ARBA" id="ARBA00022989"/>
    </source>
</evidence>
<keyword evidence="8" id="KW-1185">Reference proteome</keyword>
<dbReference type="Pfam" id="PF01925">
    <property type="entry name" value="TauE"/>
    <property type="match status" value="1"/>
</dbReference>
<accession>A0A5M8FCD7</accession>
<evidence type="ECO:0000256" key="6">
    <source>
        <dbReference type="RuleBase" id="RU363041"/>
    </source>
</evidence>
<proteinExistence type="inferred from homology"/>
<feature type="transmembrane region" description="Helical" evidence="6">
    <location>
        <begin position="20"/>
        <end position="37"/>
    </location>
</feature>
<evidence type="ECO:0000313" key="8">
    <source>
        <dbReference type="Proteomes" id="UP000322981"/>
    </source>
</evidence>
<evidence type="ECO:0000256" key="2">
    <source>
        <dbReference type="ARBA" id="ARBA00009142"/>
    </source>
</evidence>
<dbReference type="OrthoDB" id="7058073at2"/>
<feature type="transmembrane region" description="Helical" evidence="6">
    <location>
        <begin position="285"/>
        <end position="303"/>
    </location>
</feature>
<comment type="similarity">
    <text evidence="2 6">Belongs to the 4-toluene sulfonate uptake permease (TSUP) (TC 2.A.102) family.</text>
</comment>
<feature type="transmembrane region" description="Helical" evidence="6">
    <location>
        <begin position="226"/>
        <end position="248"/>
    </location>
</feature>
<dbReference type="PANTHER" id="PTHR43701:SF12">
    <property type="entry name" value="MEMBRANE TRANSPORTER PROTEIN YTNM-RELATED"/>
    <property type="match status" value="1"/>
</dbReference>
<dbReference type="AlphaFoldDB" id="A0A5M8FCD7"/>
<reference evidence="7 8" key="1">
    <citation type="submission" date="2019-09" db="EMBL/GenBank/DDBJ databases">
        <title>Whole-genome sequence of the purple sulfur bacterium Thiohalocapsa marina DSM 19078.</title>
        <authorList>
            <person name="Kyndt J.A."/>
            <person name="Meyer T.E."/>
        </authorList>
    </citation>
    <scope>NUCLEOTIDE SEQUENCE [LARGE SCALE GENOMIC DNA]</scope>
    <source>
        <strain evidence="7 8">DSM 19078</strain>
    </source>
</reference>
<keyword evidence="4 6" id="KW-1133">Transmembrane helix</keyword>
<evidence type="ECO:0000256" key="3">
    <source>
        <dbReference type="ARBA" id="ARBA00022692"/>
    </source>
</evidence>
<dbReference type="Proteomes" id="UP000322981">
    <property type="component" value="Unassembled WGS sequence"/>
</dbReference>
<feature type="transmembrane region" description="Helical" evidence="6">
    <location>
        <begin position="134"/>
        <end position="153"/>
    </location>
</feature>
<keyword evidence="6" id="KW-1003">Cell membrane</keyword>
<dbReference type="InterPro" id="IPR002781">
    <property type="entry name" value="TM_pro_TauE-like"/>
</dbReference>